<organism evidence="2 3">
    <name type="scientific">Nepenthes gracilis</name>
    <name type="common">Slender pitcher plant</name>
    <dbReference type="NCBI Taxonomy" id="150966"/>
    <lineage>
        <taxon>Eukaryota</taxon>
        <taxon>Viridiplantae</taxon>
        <taxon>Streptophyta</taxon>
        <taxon>Embryophyta</taxon>
        <taxon>Tracheophyta</taxon>
        <taxon>Spermatophyta</taxon>
        <taxon>Magnoliopsida</taxon>
        <taxon>eudicotyledons</taxon>
        <taxon>Gunneridae</taxon>
        <taxon>Pentapetalae</taxon>
        <taxon>Caryophyllales</taxon>
        <taxon>Nepenthaceae</taxon>
        <taxon>Nepenthes</taxon>
    </lineage>
</organism>
<dbReference type="AlphaFoldDB" id="A0AAD3XIT7"/>
<gene>
    <name evidence="2" type="ORF">Nepgr_008017</name>
</gene>
<accession>A0AAD3XIT7</accession>
<name>A0AAD3XIT7_NEPGR</name>
<keyword evidence="3" id="KW-1185">Reference proteome</keyword>
<proteinExistence type="predicted"/>
<keyword evidence="1" id="KW-1133">Transmembrane helix</keyword>
<keyword evidence="1" id="KW-0472">Membrane</keyword>
<evidence type="ECO:0000313" key="3">
    <source>
        <dbReference type="Proteomes" id="UP001279734"/>
    </source>
</evidence>
<dbReference type="Proteomes" id="UP001279734">
    <property type="component" value="Unassembled WGS sequence"/>
</dbReference>
<sequence>MVSEAILLMVAIAVLFSAIYLGVSRFVVRFLVDFLSVVDDVELKAAIVGIALMDADAGNAESGSWSLADAEV</sequence>
<comment type="caution">
    <text evidence="2">The sequence shown here is derived from an EMBL/GenBank/DDBJ whole genome shotgun (WGS) entry which is preliminary data.</text>
</comment>
<evidence type="ECO:0000256" key="1">
    <source>
        <dbReference type="SAM" id="Phobius"/>
    </source>
</evidence>
<protein>
    <submittedName>
        <fullName evidence="2">Uncharacterized protein</fullName>
    </submittedName>
</protein>
<keyword evidence="1" id="KW-0812">Transmembrane</keyword>
<evidence type="ECO:0000313" key="2">
    <source>
        <dbReference type="EMBL" id="GMH06177.1"/>
    </source>
</evidence>
<reference evidence="2" key="1">
    <citation type="submission" date="2023-05" db="EMBL/GenBank/DDBJ databases">
        <title>Nepenthes gracilis genome sequencing.</title>
        <authorList>
            <person name="Fukushima K."/>
        </authorList>
    </citation>
    <scope>NUCLEOTIDE SEQUENCE</scope>
    <source>
        <strain evidence="2">SING2019-196</strain>
    </source>
</reference>
<dbReference type="EMBL" id="BSYO01000006">
    <property type="protein sequence ID" value="GMH06177.1"/>
    <property type="molecule type" value="Genomic_DNA"/>
</dbReference>
<feature type="transmembrane region" description="Helical" evidence="1">
    <location>
        <begin position="6"/>
        <end position="28"/>
    </location>
</feature>